<dbReference type="InterPro" id="IPR036427">
    <property type="entry name" value="Bromodomain-like_sf"/>
</dbReference>
<dbReference type="Proteomes" id="UP000485058">
    <property type="component" value="Unassembled WGS sequence"/>
</dbReference>
<accession>A0A699ZJJ5</accession>
<gene>
    <name evidence="8" type="ORF">HaLaN_18501</name>
</gene>
<dbReference type="Gene3D" id="1.20.1270.220">
    <property type="match status" value="1"/>
</dbReference>
<evidence type="ECO:0000256" key="3">
    <source>
        <dbReference type="ARBA" id="ARBA00023163"/>
    </source>
</evidence>
<evidence type="ECO:0000313" key="8">
    <source>
        <dbReference type="EMBL" id="GFH21240.1"/>
    </source>
</evidence>
<feature type="compositionally biased region" description="Basic and acidic residues" evidence="5">
    <location>
        <begin position="324"/>
        <end position="365"/>
    </location>
</feature>
<dbReference type="PROSITE" id="PS51525">
    <property type="entry name" value="NET"/>
    <property type="match status" value="1"/>
</dbReference>
<evidence type="ECO:0008006" key="10">
    <source>
        <dbReference type="Google" id="ProtNLM"/>
    </source>
</evidence>
<feature type="compositionally biased region" description="Acidic residues" evidence="5">
    <location>
        <begin position="307"/>
        <end position="316"/>
    </location>
</feature>
<feature type="compositionally biased region" description="Polar residues" evidence="5">
    <location>
        <begin position="289"/>
        <end position="301"/>
    </location>
</feature>
<feature type="domain" description="Bromo" evidence="6">
    <location>
        <begin position="1"/>
        <end position="43"/>
    </location>
</feature>
<evidence type="ECO:0000259" key="6">
    <source>
        <dbReference type="PROSITE" id="PS50014"/>
    </source>
</evidence>
<evidence type="ECO:0000259" key="7">
    <source>
        <dbReference type="PROSITE" id="PS51525"/>
    </source>
</evidence>
<feature type="compositionally biased region" description="Basic and acidic residues" evidence="5">
    <location>
        <begin position="243"/>
        <end position="267"/>
    </location>
</feature>
<sequence length="420" mass="46319">MDFSTIRQKIQRQQYSTPLDVCEDVRLVWRNCATYNQVGTVPRQCGDRLSNIWEHAWAEARFEDQWNQIINPRNTSAPVAQPVQAVSQKVGQLTSQLKSAMAAVPASANSDTHMTEVLKRKISIQLSELQGEQLAGVLDIVSSAVPASASHQEEIELDIDALPVDVLWKLKAYVDSLNSRGRGHSNVPGKRPLPADSGAGHAAYNAPSTSMRSQDEADTKGSSGAGSVNSDDDESPNEVKGSTMDDPRANGRGTFVHDTRGAADESKTAPPEQSAFLKDGTAARKAEVQLNTANWNTTAMQQPGGDDVAEPEEEDKMWEAFQTMEERKKKQAEEQQKLKEQQAEELRKEERAAEEQQRARMEQCDKEVDEIKARQGTANLVQQTNMASMLAAVQPGQADINLQKVGLAYKQEDNEIFEDD</sequence>
<keyword evidence="1" id="KW-0805">Transcription regulation</keyword>
<evidence type="ECO:0000256" key="1">
    <source>
        <dbReference type="ARBA" id="ARBA00023015"/>
    </source>
</evidence>
<evidence type="ECO:0000256" key="2">
    <source>
        <dbReference type="ARBA" id="ARBA00023117"/>
    </source>
</evidence>
<dbReference type="InterPro" id="IPR027353">
    <property type="entry name" value="NET_dom"/>
</dbReference>
<dbReference type="PANTHER" id="PTHR45926">
    <property type="entry name" value="OSJNBA0053K19.4 PROTEIN"/>
    <property type="match status" value="1"/>
</dbReference>
<reference evidence="8 9" key="1">
    <citation type="submission" date="2020-02" db="EMBL/GenBank/DDBJ databases">
        <title>Draft genome sequence of Haematococcus lacustris strain NIES-144.</title>
        <authorList>
            <person name="Morimoto D."/>
            <person name="Nakagawa S."/>
            <person name="Yoshida T."/>
            <person name="Sawayama S."/>
        </authorList>
    </citation>
    <scope>NUCLEOTIDE SEQUENCE [LARGE SCALE GENOMIC DNA]</scope>
    <source>
        <strain evidence="8 9">NIES-144</strain>
    </source>
</reference>
<dbReference type="Gene3D" id="1.20.920.10">
    <property type="entry name" value="Bromodomain-like"/>
    <property type="match status" value="1"/>
</dbReference>
<dbReference type="InterPro" id="IPR001487">
    <property type="entry name" value="Bromodomain"/>
</dbReference>
<feature type="region of interest" description="Disordered" evidence="5">
    <location>
        <begin position="178"/>
        <end position="365"/>
    </location>
</feature>
<dbReference type="SUPFAM" id="SSF47370">
    <property type="entry name" value="Bromodomain"/>
    <property type="match status" value="1"/>
</dbReference>
<evidence type="ECO:0000256" key="4">
    <source>
        <dbReference type="PROSITE-ProRule" id="PRU00035"/>
    </source>
</evidence>
<dbReference type="AlphaFoldDB" id="A0A699ZJJ5"/>
<evidence type="ECO:0000313" key="9">
    <source>
        <dbReference type="Proteomes" id="UP000485058"/>
    </source>
</evidence>
<feature type="compositionally biased region" description="Polar residues" evidence="5">
    <location>
        <begin position="220"/>
        <end position="229"/>
    </location>
</feature>
<evidence type="ECO:0000256" key="5">
    <source>
        <dbReference type="SAM" id="MobiDB-lite"/>
    </source>
</evidence>
<keyword evidence="3" id="KW-0804">Transcription</keyword>
<dbReference type="Pfam" id="PF17035">
    <property type="entry name" value="BET"/>
    <property type="match status" value="1"/>
</dbReference>
<dbReference type="PROSITE" id="PS50014">
    <property type="entry name" value="BROMODOMAIN_2"/>
    <property type="match status" value="1"/>
</dbReference>
<keyword evidence="2 4" id="KW-0103">Bromodomain</keyword>
<dbReference type="EMBL" id="BLLF01001787">
    <property type="protein sequence ID" value="GFH21240.1"/>
    <property type="molecule type" value="Genomic_DNA"/>
</dbReference>
<keyword evidence="9" id="KW-1185">Reference proteome</keyword>
<proteinExistence type="predicted"/>
<dbReference type="CDD" id="cd04369">
    <property type="entry name" value="Bromodomain"/>
    <property type="match status" value="1"/>
</dbReference>
<organism evidence="8 9">
    <name type="scientific">Haematococcus lacustris</name>
    <name type="common">Green alga</name>
    <name type="synonym">Haematococcus pluvialis</name>
    <dbReference type="NCBI Taxonomy" id="44745"/>
    <lineage>
        <taxon>Eukaryota</taxon>
        <taxon>Viridiplantae</taxon>
        <taxon>Chlorophyta</taxon>
        <taxon>core chlorophytes</taxon>
        <taxon>Chlorophyceae</taxon>
        <taxon>CS clade</taxon>
        <taxon>Chlamydomonadales</taxon>
        <taxon>Haematococcaceae</taxon>
        <taxon>Haematococcus</taxon>
    </lineage>
</organism>
<protein>
    <recommendedName>
        <fullName evidence="10">Bromodomain-containing protein</fullName>
    </recommendedName>
</protein>
<comment type="caution">
    <text evidence="8">The sequence shown here is derived from an EMBL/GenBank/DDBJ whole genome shotgun (WGS) entry which is preliminary data.</text>
</comment>
<dbReference type="Pfam" id="PF00439">
    <property type="entry name" value="Bromodomain"/>
    <property type="match status" value="1"/>
</dbReference>
<dbReference type="InterPro" id="IPR038336">
    <property type="entry name" value="NET_sf"/>
</dbReference>
<name>A0A699ZJJ5_HAELA</name>
<feature type="domain" description="NET" evidence="7">
    <location>
        <begin position="104"/>
        <end position="185"/>
    </location>
</feature>